<dbReference type="EMBL" id="AACB03000005">
    <property type="protein sequence ID" value="KAE8301389.1"/>
    <property type="molecule type" value="Genomic_DNA"/>
</dbReference>
<evidence type="ECO:0000256" key="4">
    <source>
        <dbReference type="ARBA" id="ARBA00022777"/>
    </source>
</evidence>
<gene>
    <name evidence="7" type="ORF">GL50803_008856</name>
</gene>
<dbReference type="Pfam" id="PF00069">
    <property type="entry name" value="Pkinase"/>
    <property type="match status" value="1"/>
</dbReference>
<evidence type="ECO:0000313" key="7">
    <source>
        <dbReference type="EMBL" id="KAE8301389.1"/>
    </source>
</evidence>
<dbReference type="Gene3D" id="1.25.40.20">
    <property type="entry name" value="Ankyrin repeat-containing domain"/>
    <property type="match status" value="1"/>
</dbReference>
<dbReference type="SMART" id="SM00248">
    <property type="entry name" value="ANK"/>
    <property type="match status" value="3"/>
</dbReference>
<protein>
    <recommendedName>
        <fullName evidence="1">non-specific serine/threonine protein kinase</fullName>
        <ecNumber evidence="1">2.7.11.1</ecNumber>
    </recommendedName>
</protein>
<keyword evidence="8" id="KW-1185">Reference proteome</keyword>
<dbReference type="VEuPathDB" id="GiardiaDB:GL50803_8856"/>
<accession>A8BCE3</accession>
<evidence type="ECO:0000259" key="6">
    <source>
        <dbReference type="PROSITE" id="PS50011"/>
    </source>
</evidence>
<keyword evidence="3" id="KW-0547">Nucleotide-binding</keyword>
<keyword evidence="4 7" id="KW-0418">Kinase</keyword>
<evidence type="ECO:0000313" key="8">
    <source>
        <dbReference type="Proteomes" id="UP000001548"/>
    </source>
</evidence>
<dbReference type="PANTHER" id="PTHR43671:SF13">
    <property type="entry name" value="SERINE_THREONINE-PROTEIN KINASE NEK2"/>
    <property type="match status" value="1"/>
</dbReference>
<reference evidence="7 8" key="1">
    <citation type="journal article" date="2007" name="Science">
        <title>Genomic minimalism in the early diverging intestinal parasite Giardia lamblia.</title>
        <authorList>
            <person name="Morrison H.G."/>
            <person name="McArthur A.G."/>
            <person name="Gillin F.D."/>
            <person name="Aley S.B."/>
            <person name="Adam R.D."/>
            <person name="Olsen G.J."/>
            <person name="Best A.A."/>
            <person name="Cande W.Z."/>
            <person name="Chen F."/>
            <person name="Cipriano M.J."/>
            <person name="Davids B.J."/>
            <person name="Dawson S.C."/>
            <person name="Elmendorf H.G."/>
            <person name="Hehl A.B."/>
            <person name="Holder M.E."/>
            <person name="Huse S.M."/>
            <person name="Kim U.U."/>
            <person name="Lasek-Nesselquist E."/>
            <person name="Manning G."/>
            <person name="Nigam A."/>
            <person name="Nixon J.E."/>
            <person name="Palm D."/>
            <person name="Passamaneck N.E."/>
            <person name="Prabhu A."/>
            <person name="Reich C.I."/>
            <person name="Reiner D.S."/>
            <person name="Samuelson J."/>
            <person name="Svard S.G."/>
            <person name="Sogin M.L."/>
        </authorList>
    </citation>
    <scope>NUCLEOTIDE SEQUENCE [LARGE SCALE GENOMIC DNA]</scope>
    <source>
        <strain evidence="7 8">WB C6</strain>
    </source>
</reference>
<dbReference type="OMA" id="IVEYQAC"/>
<dbReference type="GeneID" id="5700792"/>
<dbReference type="Pfam" id="PF12796">
    <property type="entry name" value="Ank_2"/>
    <property type="match status" value="1"/>
</dbReference>
<dbReference type="GO" id="GO:0004674">
    <property type="term" value="F:protein serine/threonine kinase activity"/>
    <property type="evidence" value="ECO:0000318"/>
    <property type="project" value="GO_Central"/>
</dbReference>
<dbReference type="InterPro" id="IPR000719">
    <property type="entry name" value="Prot_kinase_dom"/>
</dbReference>
<dbReference type="PANTHER" id="PTHR43671">
    <property type="entry name" value="SERINE/THREONINE-PROTEIN KINASE NEK"/>
    <property type="match status" value="1"/>
</dbReference>
<dbReference type="KEGG" id="gla:GL50803_008856"/>
<dbReference type="HOGENOM" id="CLU_489554_0_0_1"/>
<dbReference type="PROSITE" id="PS50011">
    <property type="entry name" value="PROTEIN_KINASE_DOM"/>
    <property type="match status" value="1"/>
</dbReference>
<dbReference type="RefSeq" id="XP_001707883.1">
    <property type="nucleotide sequence ID" value="XM_001707831.1"/>
</dbReference>
<dbReference type="SUPFAM" id="SSF56112">
    <property type="entry name" value="Protein kinase-like (PK-like)"/>
    <property type="match status" value="1"/>
</dbReference>
<feature type="domain" description="Protein kinase" evidence="6">
    <location>
        <begin position="13"/>
        <end position="293"/>
    </location>
</feature>
<dbReference type="InterPro" id="IPR002110">
    <property type="entry name" value="Ankyrin_rpt"/>
</dbReference>
<dbReference type="SUPFAM" id="SSF48403">
    <property type="entry name" value="Ankyrin repeat"/>
    <property type="match status" value="1"/>
</dbReference>
<dbReference type="InterPro" id="IPR011009">
    <property type="entry name" value="Kinase-like_dom_sf"/>
</dbReference>
<organism evidence="7 8">
    <name type="scientific">Giardia intestinalis (strain ATCC 50803 / WB clone C6)</name>
    <name type="common">Giardia lamblia</name>
    <dbReference type="NCBI Taxonomy" id="184922"/>
    <lineage>
        <taxon>Eukaryota</taxon>
        <taxon>Metamonada</taxon>
        <taxon>Diplomonadida</taxon>
        <taxon>Hexamitidae</taxon>
        <taxon>Giardiinae</taxon>
        <taxon>Giardia</taxon>
    </lineage>
</organism>
<keyword evidence="2" id="KW-0808">Transferase</keyword>
<sequence>MTLLQIQPDSSKYRDSRLLARTLMGLTYEAIPISPDTSTDAPPVVVKLLSIATVPIGCREELIVEYQACAKASCFALAQVNSVSFDPGAALITVESPMYHCSLETLVSQTGREGLPPSQASEILAQLLTGLVYMHDPNETVGLIIHRNLQPRNVLLDKDGFVYISDFAFCRALTAVSLMSPSFGDRRFMSPEGIQDFPLDEKTDIWSFGSLAVYMLTGAPPAFPPNLSMDQDNIAAAVSVIIDGIRSMIRPTLNNEKEVVMFDCLLSTISSCLAFDPLDRPSAADLCNEEPFLTTRAHLLKRFPHIFKNTPSSLSAISPEEGCDRVRDEGSSLDALKQAIIDNSLVRVRRYMDTFDLHASQMMELGIEHKSYLVLPMLCRRIVERNLCVSVKKRKGEVVAERTNLMKAAWDGDTEGVKKYLHEAGKLWYDDTALMRAARGGNLHCVKLLLCEMGIQNSGMMTSLMYTAQKGHIECLKYLLAESRYCDGQDVTALIIAVRAGYPECVRLLKDRENDIVDRDNRSAYEHALAMPFPFISEDRYKRCAKMLAPAETHKSK</sequence>
<proteinExistence type="predicted"/>
<evidence type="ECO:0000256" key="2">
    <source>
        <dbReference type="ARBA" id="ARBA00022679"/>
    </source>
</evidence>
<dbReference type="AlphaFoldDB" id="A8BCE3"/>
<comment type="caution">
    <text evidence="7">The sequence shown here is derived from an EMBL/GenBank/DDBJ whole genome shotgun (WGS) entry which is preliminary data.</text>
</comment>
<dbReference type="STRING" id="184922.A8BCE3"/>
<dbReference type="InterPro" id="IPR036770">
    <property type="entry name" value="Ankyrin_rpt-contain_sf"/>
</dbReference>
<evidence type="ECO:0000256" key="1">
    <source>
        <dbReference type="ARBA" id="ARBA00012513"/>
    </source>
</evidence>
<dbReference type="EC" id="2.7.11.1" evidence="1"/>
<keyword evidence="5" id="KW-0067">ATP-binding</keyword>
<dbReference type="Proteomes" id="UP000001548">
    <property type="component" value="Unassembled WGS sequence"/>
</dbReference>
<evidence type="ECO:0000256" key="5">
    <source>
        <dbReference type="ARBA" id="ARBA00022840"/>
    </source>
</evidence>
<evidence type="ECO:0000256" key="3">
    <source>
        <dbReference type="ARBA" id="ARBA00022741"/>
    </source>
</evidence>
<dbReference type="Gene3D" id="1.10.510.10">
    <property type="entry name" value="Transferase(Phosphotransferase) domain 1"/>
    <property type="match status" value="1"/>
</dbReference>
<name>A8BCE3_GIAIC</name>
<dbReference type="InterPro" id="IPR050660">
    <property type="entry name" value="NEK_Ser/Thr_kinase"/>
</dbReference>
<dbReference type="GO" id="GO:0005524">
    <property type="term" value="F:ATP binding"/>
    <property type="evidence" value="ECO:0007669"/>
    <property type="project" value="UniProtKB-KW"/>
</dbReference>